<feature type="binding site" evidence="8">
    <location>
        <position position="92"/>
    </location>
    <ligand>
        <name>Mn(2+)</name>
        <dbReference type="ChEBI" id="CHEBI:29035"/>
    </ligand>
</feature>
<feature type="domain" description="Cupin type-1" evidence="10">
    <location>
        <begin position="47"/>
        <end position="189"/>
    </location>
</feature>
<dbReference type="SMART" id="SM00835">
    <property type="entry name" value="Cupin_1"/>
    <property type="match status" value="1"/>
</dbReference>
<dbReference type="Gene3D" id="2.60.120.10">
    <property type="entry name" value="Jelly Rolls"/>
    <property type="match status" value="1"/>
</dbReference>
<dbReference type="GO" id="GO:0048046">
    <property type="term" value="C:apoplast"/>
    <property type="evidence" value="ECO:0007669"/>
    <property type="project" value="UniProtKB-SubCell"/>
</dbReference>
<dbReference type="PRINTS" id="PR00325">
    <property type="entry name" value="GERMIN"/>
</dbReference>
<feature type="binding site" evidence="8">
    <location>
        <position position="94"/>
    </location>
    <ligand>
        <name>Mn(2+)</name>
        <dbReference type="ChEBI" id="CHEBI:29035"/>
    </ligand>
</feature>
<protein>
    <recommendedName>
        <fullName evidence="9">Germin-like protein</fullName>
    </recommendedName>
</protein>
<dbReference type="GO" id="GO:0030145">
    <property type="term" value="F:manganese ion binding"/>
    <property type="evidence" value="ECO:0007669"/>
    <property type="project" value="UniProtKB-UniRule"/>
</dbReference>
<comment type="similarity">
    <text evidence="2 9">Belongs to the germin family.</text>
</comment>
<dbReference type="PROSITE" id="PS51257">
    <property type="entry name" value="PROKAR_LIPOPROTEIN"/>
    <property type="match status" value="1"/>
</dbReference>
<feature type="signal peptide" evidence="9">
    <location>
        <begin position="1"/>
        <end position="21"/>
    </location>
</feature>
<dbReference type="InterPro" id="IPR014710">
    <property type="entry name" value="RmlC-like_jellyroll"/>
</dbReference>
<evidence type="ECO:0000256" key="3">
    <source>
        <dbReference type="ARBA" id="ARBA00022523"/>
    </source>
</evidence>
<keyword evidence="6 7" id="KW-0464">Manganese</keyword>
<comment type="caution">
    <text evidence="11">The sequence shown here is derived from an EMBL/GenBank/DDBJ whole genome shotgun (WGS) entry which is preliminary data.</text>
</comment>
<keyword evidence="12" id="KW-1185">Reference proteome</keyword>
<evidence type="ECO:0000313" key="11">
    <source>
        <dbReference type="EMBL" id="CAK0737411.1"/>
    </source>
</evidence>
<evidence type="ECO:0000259" key="10">
    <source>
        <dbReference type="SMART" id="SM00835"/>
    </source>
</evidence>
<feature type="chain" id="PRO_5043095305" description="Germin-like protein" evidence="9">
    <location>
        <begin position="22"/>
        <end position="232"/>
    </location>
</feature>
<comment type="subcellular location">
    <subcellularLocation>
        <location evidence="1 9">Secreted</location>
        <location evidence="1 9">Extracellular space</location>
        <location evidence="1 9">Apoplast</location>
    </subcellularLocation>
</comment>
<dbReference type="InterPro" id="IPR001929">
    <property type="entry name" value="Germin"/>
</dbReference>
<feature type="binding site" evidence="8">
    <location>
        <position position="139"/>
    </location>
    <ligand>
        <name>Mn(2+)</name>
        <dbReference type="ChEBI" id="CHEBI:29035"/>
    </ligand>
</feature>
<evidence type="ECO:0000313" key="12">
    <source>
        <dbReference type="Proteomes" id="UP001314263"/>
    </source>
</evidence>
<dbReference type="Pfam" id="PF00190">
    <property type="entry name" value="Cupin_1"/>
    <property type="match status" value="1"/>
</dbReference>
<evidence type="ECO:0000256" key="9">
    <source>
        <dbReference type="RuleBase" id="RU366015"/>
    </source>
</evidence>
<evidence type="ECO:0000256" key="2">
    <source>
        <dbReference type="ARBA" id="ARBA00007456"/>
    </source>
</evidence>
<keyword evidence="9" id="KW-0732">Signal</keyword>
<proteinExistence type="inferred from homology"/>
<sequence length="232" mass="24007">MMSRMIVVLACLAASALVVSCGENQTTVGGQLEQGGSKAFVYNPVLQGLNGTQGSGGGTSQKRMVGQWPALKGRKISQTVFTLDPCAMRPAHVHQRADGLLYVISGARFVVGFVSEEGKPVVNEISTGASAIFPVGLVHYQQNLDCYTASYTISYNSEDPGTQMTYPSLLALPDSAVAATLGLNQTGLASLKNEHPPTAFVPKSDAECAARCKLGAASAPAPGTVASQSLSG</sequence>
<keyword evidence="5 7" id="KW-0479">Metal-binding</keyword>
<evidence type="ECO:0000256" key="1">
    <source>
        <dbReference type="ARBA" id="ARBA00004271"/>
    </source>
</evidence>
<dbReference type="PANTHER" id="PTHR31238">
    <property type="entry name" value="GERMIN-LIKE PROTEIN SUBFAMILY 3 MEMBER 3"/>
    <property type="match status" value="1"/>
</dbReference>
<name>A0AAV1HST8_9CHLO</name>
<dbReference type="Proteomes" id="UP001314263">
    <property type="component" value="Unassembled WGS sequence"/>
</dbReference>
<evidence type="ECO:0000256" key="8">
    <source>
        <dbReference type="PIRSR" id="PIRSR601929-2"/>
    </source>
</evidence>
<dbReference type="AlphaFoldDB" id="A0AAV1HST8"/>
<dbReference type="InterPro" id="IPR006045">
    <property type="entry name" value="Cupin_1"/>
</dbReference>
<dbReference type="EMBL" id="CAUYUE010000001">
    <property type="protein sequence ID" value="CAK0737411.1"/>
    <property type="molecule type" value="Genomic_DNA"/>
</dbReference>
<keyword evidence="3 9" id="KW-0052">Apoplast</keyword>
<feature type="binding site" evidence="7">
    <location>
        <position position="94"/>
    </location>
    <ligand>
        <name>oxalate</name>
        <dbReference type="ChEBI" id="CHEBI:30623"/>
    </ligand>
</feature>
<evidence type="ECO:0000256" key="7">
    <source>
        <dbReference type="PIRSR" id="PIRSR601929-1"/>
    </source>
</evidence>
<dbReference type="InterPro" id="IPR011051">
    <property type="entry name" value="RmlC_Cupin_sf"/>
</dbReference>
<gene>
    <name evidence="11" type="ORF">CVIRNUC_000908</name>
</gene>
<evidence type="ECO:0000256" key="6">
    <source>
        <dbReference type="ARBA" id="ARBA00023211"/>
    </source>
</evidence>
<evidence type="ECO:0000256" key="5">
    <source>
        <dbReference type="ARBA" id="ARBA00022723"/>
    </source>
</evidence>
<accession>A0AAV1HST8</accession>
<dbReference type="SUPFAM" id="SSF51182">
    <property type="entry name" value="RmlC-like cupins"/>
    <property type="match status" value="1"/>
</dbReference>
<organism evidence="11 12">
    <name type="scientific">Coccomyxa viridis</name>
    <dbReference type="NCBI Taxonomy" id="1274662"/>
    <lineage>
        <taxon>Eukaryota</taxon>
        <taxon>Viridiplantae</taxon>
        <taxon>Chlorophyta</taxon>
        <taxon>core chlorophytes</taxon>
        <taxon>Trebouxiophyceae</taxon>
        <taxon>Trebouxiophyceae incertae sedis</taxon>
        <taxon>Coccomyxaceae</taxon>
        <taxon>Coccomyxa</taxon>
    </lineage>
</organism>
<evidence type="ECO:0000256" key="4">
    <source>
        <dbReference type="ARBA" id="ARBA00022525"/>
    </source>
</evidence>
<keyword evidence="4 9" id="KW-0964">Secreted</keyword>
<reference evidence="11 12" key="1">
    <citation type="submission" date="2023-10" db="EMBL/GenBank/DDBJ databases">
        <authorList>
            <person name="Maclean D."/>
            <person name="Macfadyen A."/>
        </authorList>
    </citation>
    <scope>NUCLEOTIDE SEQUENCE [LARGE SCALE GENOMIC DNA]</scope>
</reference>